<keyword evidence="1" id="KW-0808">Transferase</keyword>
<reference evidence="1 2" key="1">
    <citation type="submission" date="2019-01" db="EMBL/GenBank/DDBJ databases">
        <title>Lacunisphaera sp. strain TWA-58.</title>
        <authorList>
            <person name="Chen W.-M."/>
        </authorList>
    </citation>
    <scope>NUCLEOTIDE SEQUENCE [LARGE SCALE GENOMIC DNA]</scope>
    <source>
        <strain evidence="1 2">TWA-58</strain>
    </source>
</reference>
<proteinExistence type="predicted"/>
<dbReference type="Gene3D" id="3.40.50.150">
    <property type="entry name" value="Vaccinia Virus protein VP39"/>
    <property type="match status" value="1"/>
</dbReference>
<evidence type="ECO:0000313" key="2">
    <source>
        <dbReference type="Proteomes" id="UP000290218"/>
    </source>
</evidence>
<dbReference type="InterPro" id="IPR029063">
    <property type="entry name" value="SAM-dependent_MTases_sf"/>
</dbReference>
<comment type="caution">
    <text evidence="1">The sequence shown here is derived from an EMBL/GenBank/DDBJ whole genome shotgun (WGS) entry which is preliminary data.</text>
</comment>
<gene>
    <name evidence="1" type="ORF">ESB00_11820</name>
</gene>
<dbReference type="Pfam" id="PF13578">
    <property type="entry name" value="Methyltransf_24"/>
    <property type="match status" value="1"/>
</dbReference>
<dbReference type="GO" id="GO:0008168">
    <property type="term" value="F:methyltransferase activity"/>
    <property type="evidence" value="ECO:0007669"/>
    <property type="project" value="UniProtKB-KW"/>
</dbReference>
<dbReference type="SUPFAM" id="SSF53335">
    <property type="entry name" value="S-adenosyl-L-methionine-dependent methyltransferases"/>
    <property type="match status" value="1"/>
</dbReference>
<dbReference type="CDD" id="cd02440">
    <property type="entry name" value="AdoMet_MTases"/>
    <property type="match status" value="1"/>
</dbReference>
<dbReference type="EMBL" id="SDHX01000001">
    <property type="protein sequence ID" value="RXK56519.1"/>
    <property type="molecule type" value="Genomic_DNA"/>
</dbReference>
<evidence type="ECO:0000313" key="1">
    <source>
        <dbReference type="EMBL" id="RXK56519.1"/>
    </source>
</evidence>
<sequence length="250" mass="27888">MSLQSNLSTRLRLLRIALTKRFVYGDLGDIMRDHGMGITDVCGDTEPFSLLAKLSPDRQPLLEFPTFDPTPFNRTDSAYTEGWSSEPSVSQFLGRLVHAKRARKVIELGCFTGWSTIHMAHGMQQAGTGHIHYLDYDQRFLDQTTANLRRLGLAELGTPLQGMSTSPDVLRQLPAEADVVFIDTSHEYQPTLEEIALYRARLAPGGCLVLHDSLSAPGVRRAVRESLDRFHVHTFATERSNGLTVLLPRA</sequence>
<dbReference type="RefSeq" id="WP_129047887.1">
    <property type="nucleotide sequence ID" value="NZ_SDHX01000001.1"/>
</dbReference>
<keyword evidence="1" id="KW-0489">Methyltransferase</keyword>
<accession>A0A4V1M6T5</accession>
<keyword evidence="2" id="KW-1185">Reference proteome</keyword>
<dbReference type="AlphaFoldDB" id="A0A4V1M6T5"/>
<protein>
    <submittedName>
        <fullName evidence="1">Class I SAM-dependent methyltransferase</fullName>
    </submittedName>
</protein>
<dbReference type="OrthoDB" id="9772751at2"/>
<dbReference type="PANTHER" id="PTHR37909">
    <property type="entry name" value="S-ADENOSYL-L-METHIONINE-DEPENDENT METHYLTRANSFERASES SUPERFAMILY PROTEIN"/>
    <property type="match status" value="1"/>
</dbReference>
<dbReference type="PANTHER" id="PTHR37909:SF1">
    <property type="entry name" value="S-ADENOSYL-L-METHIONINE-DEPENDENT METHYLTRANSFERASES SUPERFAMILY PROTEIN"/>
    <property type="match status" value="1"/>
</dbReference>
<organism evidence="1 2">
    <name type="scientific">Oleiharenicola lentus</name>
    <dbReference type="NCBI Taxonomy" id="2508720"/>
    <lineage>
        <taxon>Bacteria</taxon>
        <taxon>Pseudomonadati</taxon>
        <taxon>Verrucomicrobiota</taxon>
        <taxon>Opitutia</taxon>
        <taxon>Opitutales</taxon>
        <taxon>Opitutaceae</taxon>
        <taxon>Oleiharenicola</taxon>
    </lineage>
</organism>
<dbReference type="Proteomes" id="UP000290218">
    <property type="component" value="Unassembled WGS sequence"/>
</dbReference>
<dbReference type="GO" id="GO:0032259">
    <property type="term" value="P:methylation"/>
    <property type="evidence" value="ECO:0007669"/>
    <property type="project" value="UniProtKB-KW"/>
</dbReference>
<name>A0A4V1M6T5_9BACT</name>